<dbReference type="Proteomes" id="UP001055811">
    <property type="component" value="Linkage Group LG05"/>
</dbReference>
<organism evidence="1 2">
    <name type="scientific">Cichorium intybus</name>
    <name type="common">Chicory</name>
    <dbReference type="NCBI Taxonomy" id="13427"/>
    <lineage>
        <taxon>Eukaryota</taxon>
        <taxon>Viridiplantae</taxon>
        <taxon>Streptophyta</taxon>
        <taxon>Embryophyta</taxon>
        <taxon>Tracheophyta</taxon>
        <taxon>Spermatophyta</taxon>
        <taxon>Magnoliopsida</taxon>
        <taxon>eudicotyledons</taxon>
        <taxon>Gunneridae</taxon>
        <taxon>Pentapetalae</taxon>
        <taxon>asterids</taxon>
        <taxon>campanulids</taxon>
        <taxon>Asterales</taxon>
        <taxon>Asteraceae</taxon>
        <taxon>Cichorioideae</taxon>
        <taxon>Cichorieae</taxon>
        <taxon>Cichoriinae</taxon>
        <taxon>Cichorium</taxon>
    </lineage>
</organism>
<name>A0ACB9CUE3_CICIN</name>
<accession>A0ACB9CUE3</accession>
<evidence type="ECO:0000313" key="2">
    <source>
        <dbReference type="Proteomes" id="UP001055811"/>
    </source>
</evidence>
<keyword evidence="2" id="KW-1185">Reference proteome</keyword>
<proteinExistence type="predicted"/>
<reference evidence="1 2" key="2">
    <citation type="journal article" date="2022" name="Mol. Ecol. Resour.">
        <title>The genomes of chicory, endive, great burdock and yacon provide insights into Asteraceae paleo-polyploidization history and plant inulin production.</title>
        <authorList>
            <person name="Fan W."/>
            <person name="Wang S."/>
            <person name="Wang H."/>
            <person name="Wang A."/>
            <person name="Jiang F."/>
            <person name="Liu H."/>
            <person name="Zhao H."/>
            <person name="Xu D."/>
            <person name="Zhang Y."/>
        </authorList>
    </citation>
    <scope>NUCLEOTIDE SEQUENCE [LARGE SCALE GENOMIC DNA]</scope>
    <source>
        <strain evidence="2">cv. Punajuju</strain>
        <tissue evidence="1">Leaves</tissue>
    </source>
</reference>
<evidence type="ECO:0000313" key="1">
    <source>
        <dbReference type="EMBL" id="KAI3737875.1"/>
    </source>
</evidence>
<protein>
    <submittedName>
        <fullName evidence="1">Uncharacterized protein</fullName>
    </submittedName>
</protein>
<dbReference type="EMBL" id="CM042013">
    <property type="protein sequence ID" value="KAI3737875.1"/>
    <property type="molecule type" value="Genomic_DNA"/>
</dbReference>
<comment type="caution">
    <text evidence="1">The sequence shown here is derived from an EMBL/GenBank/DDBJ whole genome shotgun (WGS) entry which is preliminary data.</text>
</comment>
<reference evidence="2" key="1">
    <citation type="journal article" date="2022" name="Mol. Ecol. Resour.">
        <title>The genomes of chicory, endive, great burdock and yacon provide insights into Asteraceae palaeo-polyploidization history and plant inulin production.</title>
        <authorList>
            <person name="Fan W."/>
            <person name="Wang S."/>
            <person name="Wang H."/>
            <person name="Wang A."/>
            <person name="Jiang F."/>
            <person name="Liu H."/>
            <person name="Zhao H."/>
            <person name="Xu D."/>
            <person name="Zhang Y."/>
        </authorList>
    </citation>
    <scope>NUCLEOTIDE SEQUENCE [LARGE SCALE GENOMIC DNA]</scope>
    <source>
        <strain evidence="2">cv. Punajuju</strain>
    </source>
</reference>
<gene>
    <name evidence="1" type="ORF">L2E82_27890</name>
</gene>
<sequence>MVKNAPSSILSWLLGSIVLVGLCCISFFVLDKKYKSVKLNVALSYTFPNRLLSCVLSMNTRFGTPFTLNRLQHYCKPPTELLPLDSAITIHSPPPQHSSQPSEATTHQSYCSPQHYISSSCEHK</sequence>